<dbReference type="InterPro" id="IPR040803">
    <property type="entry name" value="MfnD_preATP-grasp"/>
</dbReference>
<dbReference type="SUPFAM" id="SSF56059">
    <property type="entry name" value="Glutathione synthetase ATP-binding domain-like"/>
    <property type="match status" value="1"/>
</dbReference>
<evidence type="ECO:0000256" key="2">
    <source>
        <dbReference type="SAM" id="MobiDB-lite"/>
    </source>
</evidence>
<dbReference type="Pfam" id="PF02655">
    <property type="entry name" value="ATP-grasp_3"/>
    <property type="match status" value="1"/>
</dbReference>
<sequence>MTKIFVFEYLTGGGIDPALAGAGSLADLSALIVEGRVMRDALVADLRELDGVQVSFASSRFETVDPALAHCMAAPGESMTAFVARVAREHDYACIIAPECDGLLLHLYDAVGAARWLGCAKEAIRVASSKSATAACLAAHGIATTPAIEPGQAVTHTGNKWVVKPDDGAGGLDTFLFDDFAQACAEFDARAAQGRNPVLQEWVDGEPLSLSLICDGERVELVSINRQQIGLSEGKAHGQHARIVEFDGVAVNQIDTAGEQGEALRELAKRVATAMPGLRGFAGIDVVWHPSRGPVVIEVNPRLTVAYAGLSAALGGNLAAALLAAHGVRVQPGVTNETGETREARETGQSGESRGPGESATGDRPTAAAARAHDARPLCGVRP</sequence>
<dbReference type="Pfam" id="PF18301">
    <property type="entry name" value="preATP-grasp_3"/>
    <property type="match status" value="1"/>
</dbReference>
<dbReference type="InterPro" id="IPR024710">
    <property type="entry name" value="MfnD"/>
</dbReference>
<evidence type="ECO:0000259" key="3">
    <source>
        <dbReference type="PROSITE" id="PS50975"/>
    </source>
</evidence>
<dbReference type="InterPro" id="IPR003806">
    <property type="entry name" value="ATP-grasp_PylC-type"/>
</dbReference>
<comment type="caution">
    <text evidence="4">The sequence shown here is derived from an EMBL/GenBank/DDBJ whole genome shotgun (WGS) entry which is preliminary data.</text>
</comment>
<reference evidence="4 5" key="1">
    <citation type="submission" date="2023-07" db="EMBL/GenBank/DDBJ databases">
        <title>Sorghum-associated microbial communities from plants grown in Nebraska, USA.</title>
        <authorList>
            <person name="Schachtman D."/>
        </authorList>
    </citation>
    <scope>NUCLEOTIDE SEQUENCE [LARGE SCALE GENOMIC DNA]</scope>
    <source>
        <strain evidence="4 5">DS1039</strain>
    </source>
</reference>
<evidence type="ECO:0000256" key="1">
    <source>
        <dbReference type="PROSITE-ProRule" id="PRU00409"/>
    </source>
</evidence>
<feature type="region of interest" description="Disordered" evidence="2">
    <location>
        <begin position="333"/>
        <end position="383"/>
    </location>
</feature>
<dbReference type="Gene3D" id="3.30.470.20">
    <property type="entry name" value="ATP-grasp fold, B domain"/>
    <property type="match status" value="1"/>
</dbReference>
<name>A0ABU1KYF0_9BURK</name>
<keyword evidence="1" id="KW-0547">Nucleotide-binding</keyword>
<evidence type="ECO:0000313" key="5">
    <source>
        <dbReference type="Proteomes" id="UP001185254"/>
    </source>
</evidence>
<dbReference type="InterPro" id="IPR011761">
    <property type="entry name" value="ATP-grasp"/>
</dbReference>
<proteinExistence type="predicted"/>
<gene>
    <name evidence="4" type="ORF">J2776_002689</name>
</gene>
<dbReference type="Proteomes" id="UP001185254">
    <property type="component" value="Unassembled WGS sequence"/>
</dbReference>
<evidence type="ECO:0000313" key="4">
    <source>
        <dbReference type="EMBL" id="MDR6375989.1"/>
    </source>
</evidence>
<keyword evidence="1" id="KW-0067">ATP-binding</keyword>
<dbReference type="EMBL" id="JAVDQN010000002">
    <property type="protein sequence ID" value="MDR6375989.1"/>
    <property type="molecule type" value="Genomic_DNA"/>
</dbReference>
<dbReference type="Gene3D" id="3.40.50.11770">
    <property type="match status" value="1"/>
</dbReference>
<accession>A0ABU1KYF0</accession>
<feature type="domain" description="ATP-grasp" evidence="3">
    <location>
        <begin position="121"/>
        <end position="327"/>
    </location>
</feature>
<dbReference type="PIRSF" id="PIRSF016766">
    <property type="entry name" value="UCP016766_ATPgrasp"/>
    <property type="match status" value="1"/>
</dbReference>
<protein>
    <submittedName>
        <fullName evidence="4">ATP-grasp superfamily ATP-dependent carboligase</fullName>
    </submittedName>
</protein>
<feature type="compositionally biased region" description="Low complexity" evidence="2">
    <location>
        <begin position="360"/>
        <end position="370"/>
    </location>
</feature>
<dbReference type="RefSeq" id="WP_088173954.1">
    <property type="nucleotide sequence ID" value="NZ_JAVDQN010000002.1"/>
</dbReference>
<keyword evidence="5" id="KW-1185">Reference proteome</keyword>
<dbReference type="PROSITE" id="PS50975">
    <property type="entry name" value="ATP_GRASP"/>
    <property type="match status" value="1"/>
</dbReference>
<organism evidence="4 5">
    <name type="scientific">Paraburkholderia caledonica</name>
    <dbReference type="NCBI Taxonomy" id="134536"/>
    <lineage>
        <taxon>Bacteria</taxon>
        <taxon>Pseudomonadati</taxon>
        <taxon>Pseudomonadota</taxon>
        <taxon>Betaproteobacteria</taxon>
        <taxon>Burkholderiales</taxon>
        <taxon>Burkholderiaceae</taxon>
        <taxon>Paraburkholderia</taxon>
    </lineage>
</organism>